<name>A0A6M4NPJ4_AERCA</name>
<accession>A0A6M4NPJ4</accession>
<dbReference type="EMBL" id="MN629346">
    <property type="protein sequence ID" value="QJR99750.1"/>
    <property type="molecule type" value="Genomic_DNA"/>
</dbReference>
<organism evidence="2">
    <name type="scientific">Aeromonas caviae</name>
    <name type="common">Aeromonas punctata</name>
    <dbReference type="NCBI Taxonomy" id="648"/>
    <lineage>
        <taxon>Bacteria</taxon>
        <taxon>Pseudomonadati</taxon>
        <taxon>Pseudomonadota</taxon>
        <taxon>Gammaproteobacteria</taxon>
        <taxon>Aeromonadales</taxon>
        <taxon>Aeromonadaceae</taxon>
        <taxon>Aeromonas</taxon>
    </lineage>
</organism>
<geneLocation type="plasmid" evidence="2">
    <name>p717068-IMP</name>
</geneLocation>
<protein>
    <submittedName>
        <fullName evidence="2">Uncharacterized protein</fullName>
    </submittedName>
</protein>
<feature type="region of interest" description="Disordered" evidence="1">
    <location>
        <begin position="1"/>
        <end position="25"/>
    </location>
</feature>
<sequence>MTSKPTRGGAKKKTASPEPAPAASSVKLGQDVLQILAERISSSEAFKELQARECAIAASGMFVVKGRFKAGEFRNTAFIGGERFRVMSVYAGKSDLIFVMKPMTPTSEFQFLELPAKQASKIANLEESFETAFGLPLADFLTVNGAELAQEEARIEEERVADSYGSRWGAFA</sequence>
<evidence type="ECO:0000256" key="1">
    <source>
        <dbReference type="SAM" id="MobiDB-lite"/>
    </source>
</evidence>
<keyword evidence="2" id="KW-0614">Plasmid</keyword>
<reference evidence="2" key="1">
    <citation type="submission" date="2019-10" db="EMBL/GenBank/DDBJ databases">
        <authorList>
            <person name="Zhou D."/>
            <person name="Cheng Q."/>
        </authorList>
    </citation>
    <scope>NUCLEOTIDE SEQUENCE</scope>
    <source>
        <strain evidence="2">1507-17068</strain>
        <plasmid evidence="2">p717068-IMP</plasmid>
    </source>
</reference>
<proteinExistence type="predicted"/>
<evidence type="ECO:0000313" key="2">
    <source>
        <dbReference type="EMBL" id="QJR99750.1"/>
    </source>
</evidence>
<dbReference type="AlphaFoldDB" id="A0A6M4NPJ4"/>
<dbReference type="RefSeq" id="WP_191326372.1">
    <property type="nucleotide sequence ID" value="NZ_CP066814.1"/>
</dbReference>